<keyword evidence="1" id="KW-0479">Metal-binding</keyword>
<dbReference type="CDD" id="cd15672">
    <property type="entry name" value="ePHD_AF10_like"/>
    <property type="match status" value="1"/>
</dbReference>
<sequence>MKEMVGGCCVCSDDRGWSENPLVYCDGQSCAVAVHQACYGIVTVPSGPWYCRKCESQERSARVRCELCPSRDGALKRTDNQGWAHVVCALYIPEVRFGNVTTMEPIILQLIPQERYNKSKILGFLGEGVELWSNFLNFSACYICQEMGKGSRSTAGACMQCNKSGCKQQFHVTCAQQLGLLCEEAGNYLDNVKYCGYCQHHYSKLKKGGNVKTIPPYKPISHETNSSDGPSSPEKELEPASSGQQQHSSGSAMGGNSNSGSGNMKSNSRMPGGELGGSSSAAASSSSSSSKQRKSSSASKSSAGSSSTSGPTSGGMLSGTSNSLGANSQSTSSASSGITGMGSGSAGSSTMPGSNNKTSASSSSGSTKDKDKYSKNVNKVSGTNKGHDKEPSSSSSSSSSSSQRDKSSKSSKSSGGTNSNSNPSGLGSSASNVNSVSSSLGNSLPKENDPLSSSLPSTMNSSLSNKHQDGIKQEKTLAQISSAAASTARAASLSPAAIPTTLIIKPPHDHSGSNKDLLSKEAIAKFTTSNFTETIVVNSDSVFGTTSSTSSNSSSNNAGGPTSQSSGIGSNMAPTSVIENTPGGGSSSGSKQLSMSGGGNSSYTGSGVAKKRKADARSTPTSIASGDIDINRDLIKDVAVSLVPLPLNKNDNIDPASLSGFEKSIKKRKDYSF</sequence>
<dbReference type="GO" id="GO:0031491">
    <property type="term" value="F:nucleosome binding"/>
    <property type="evidence" value="ECO:0007669"/>
    <property type="project" value="TreeGrafter"/>
</dbReference>
<dbReference type="FunFam" id="3.30.40.10:FF:000053">
    <property type="entry name" value="protein AF-10 isoform X2"/>
    <property type="match status" value="1"/>
</dbReference>
<evidence type="ECO:0000256" key="5">
    <source>
        <dbReference type="SAM" id="MobiDB-lite"/>
    </source>
</evidence>
<feature type="compositionally biased region" description="Low complexity" evidence="5">
    <location>
        <begin position="318"/>
        <end position="338"/>
    </location>
</feature>
<dbReference type="InterPro" id="IPR034732">
    <property type="entry name" value="EPHD"/>
</dbReference>
<reference evidence="8" key="1">
    <citation type="submission" date="2007-03" db="EMBL/GenBank/DDBJ databases">
        <title>Annotation of Culex pipiens quinquefasciatus.</title>
        <authorList>
            <consortium name="The Broad Institute Genome Sequencing Platform"/>
            <person name="Atkinson P.W."/>
            <person name="Hemingway J."/>
            <person name="Christensen B.M."/>
            <person name="Higgs S."/>
            <person name="Kodira C."/>
            <person name="Hannick L."/>
            <person name="Megy K."/>
            <person name="O'Leary S."/>
            <person name="Pearson M."/>
            <person name="Haas B.J."/>
            <person name="Mauceli E."/>
            <person name="Wortman J.R."/>
            <person name="Lee N.H."/>
            <person name="Guigo R."/>
            <person name="Stanke M."/>
            <person name="Alvarado L."/>
            <person name="Amedeo P."/>
            <person name="Antoine C.H."/>
            <person name="Arensburger P."/>
            <person name="Bidwell S.L."/>
            <person name="Crawford M."/>
            <person name="Camaro F."/>
            <person name="Devon K."/>
            <person name="Engels R."/>
            <person name="Hammond M."/>
            <person name="Howarth C."/>
            <person name="Koehrsen M."/>
            <person name="Lawson D."/>
            <person name="Montgomery P."/>
            <person name="Nene V."/>
            <person name="Nusbaum C."/>
            <person name="Puiu D."/>
            <person name="Romero-Severson J."/>
            <person name="Severson D.W."/>
            <person name="Shumway M."/>
            <person name="Sisk P."/>
            <person name="Stolte C."/>
            <person name="Zeng Q."/>
            <person name="Eisenstadt E."/>
            <person name="Fraser-Liggett C."/>
            <person name="Strausberg R."/>
            <person name="Galagan J."/>
            <person name="Birren B."/>
            <person name="Collins F.H."/>
        </authorList>
    </citation>
    <scope>NUCLEOTIDE SEQUENCE [LARGE SCALE GENOMIC DNA]</scope>
    <source>
        <strain evidence="8">JHB</strain>
    </source>
</reference>
<feature type="compositionally biased region" description="Low complexity" evidence="5">
    <location>
        <begin position="588"/>
        <end position="607"/>
    </location>
</feature>
<dbReference type="eggNOG" id="KOG0956">
    <property type="taxonomic scope" value="Eukaryota"/>
</dbReference>
<gene>
    <name evidence="9" type="primary">6037788</name>
    <name evidence="8" type="ORF">CpipJ_CPIJ006265</name>
</gene>
<accession>B0WG32</accession>
<dbReference type="KEGG" id="cqu:CpipJ_CPIJ006265"/>
<feature type="compositionally biased region" description="Basic and acidic residues" evidence="5">
    <location>
        <begin position="466"/>
        <end position="475"/>
    </location>
</feature>
<dbReference type="STRING" id="7176.B0WG32"/>
<dbReference type="GO" id="GO:0005634">
    <property type="term" value="C:nucleus"/>
    <property type="evidence" value="ECO:0007669"/>
    <property type="project" value="TreeGrafter"/>
</dbReference>
<evidence type="ECO:0000313" key="9">
    <source>
        <dbReference type="EnsemblMetazoa" id="CPIJ006265-PA"/>
    </source>
</evidence>
<dbReference type="PROSITE" id="PS51805">
    <property type="entry name" value="EPHD"/>
    <property type="match status" value="1"/>
</dbReference>
<feature type="region of interest" description="Disordered" evidence="5">
    <location>
        <begin position="209"/>
        <end position="492"/>
    </location>
</feature>
<dbReference type="InParanoid" id="B0WG32"/>
<dbReference type="Gene3D" id="3.30.40.10">
    <property type="entry name" value="Zinc/RING finger domain, C3HC4 (zinc finger)"/>
    <property type="match status" value="2"/>
</dbReference>
<feature type="compositionally biased region" description="Polar residues" evidence="5">
    <location>
        <begin position="558"/>
        <end position="579"/>
    </location>
</feature>
<evidence type="ECO:0000259" key="6">
    <source>
        <dbReference type="PROSITE" id="PS50016"/>
    </source>
</evidence>
<dbReference type="VEuPathDB" id="VectorBase:CQUJHB010539"/>
<name>B0WG32_CULQU</name>
<feature type="compositionally biased region" description="Low complexity" evidence="5">
    <location>
        <begin position="545"/>
        <end position="557"/>
    </location>
</feature>
<keyword evidence="2 4" id="KW-0863">Zinc-finger</keyword>
<dbReference type="PROSITE" id="PS50016">
    <property type="entry name" value="ZF_PHD_2"/>
    <property type="match status" value="1"/>
</dbReference>
<dbReference type="OrthoDB" id="20839at2759"/>
<feature type="compositionally biased region" description="Low complexity" evidence="5">
    <location>
        <begin position="410"/>
        <end position="465"/>
    </location>
</feature>
<evidence type="ECO:0000313" key="10">
    <source>
        <dbReference type="Proteomes" id="UP000002320"/>
    </source>
</evidence>
<dbReference type="GO" id="GO:0006357">
    <property type="term" value="P:regulation of transcription by RNA polymerase II"/>
    <property type="evidence" value="ECO:0007669"/>
    <property type="project" value="TreeGrafter"/>
</dbReference>
<dbReference type="CDD" id="cd15574">
    <property type="entry name" value="PHD_AF10_AF17"/>
    <property type="match status" value="1"/>
</dbReference>
<dbReference type="PANTHER" id="PTHR13793">
    <property type="entry name" value="PHD FINGER PROTEINS"/>
    <property type="match status" value="1"/>
</dbReference>
<dbReference type="Proteomes" id="UP000002320">
    <property type="component" value="Unassembled WGS sequence"/>
</dbReference>
<dbReference type="PANTHER" id="PTHR13793:SF164">
    <property type="entry name" value="ALHAMBRA, ISOFORM P"/>
    <property type="match status" value="1"/>
</dbReference>
<reference evidence="9" key="2">
    <citation type="submission" date="2021-02" db="UniProtKB">
        <authorList>
            <consortium name="EnsemblMetazoa"/>
        </authorList>
    </citation>
    <scope>IDENTIFICATION</scope>
    <source>
        <strain evidence="9">JHB</strain>
    </source>
</reference>
<keyword evidence="3" id="KW-0862">Zinc</keyword>
<dbReference type="InterPro" id="IPR049781">
    <property type="entry name" value="AF10/AF17_PHD"/>
</dbReference>
<feature type="compositionally biased region" description="Low complexity" evidence="5">
    <location>
        <begin position="346"/>
        <end position="366"/>
    </location>
</feature>
<dbReference type="SMART" id="SM00249">
    <property type="entry name" value="PHD"/>
    <property type="match status" value="2"/>
</dbReference>
<dbReference type="InterPro" id="IPR019787">
    <property type="entry name" value="Znf_PHD-finger"/>
</dbReference>
<feature type="compositionally biased region" description="Low complexity" evidence="5">
    <location>
        <begin position="478"/>
        <end position="492"/>
    </location>
</feature>
<evidence type="ECO:0000256" key="1">
    <source>
        <dbReference type="ARBA" id="ARBA00022723"/>
    </source>
</evidence>
<dbReference type="EMBL" id="DS231922">
    <property type="protein sequence ID" value="EDS26673.1"/>
    <property type="molecule type" value="Genomic_DNA"/>
</dbReference>
<evidence type="ECO:0000256" key="2">
    <source>
        <dbReference type="ARBA" id="ARBA00022771"/>
    </source>
</evidence>
<dbReference type="InterPro" id="IPR013083">
    <property type="entry name" value="Znf_RING/FYVE/PHD"/>
</dbReference>
<dbReference type="InterPro" id="IPR011011">
    <property type="entry name" value="Znf_FYVE_PHD"/>
</dbReference>
<feature type="region of interest" description="Disordered" evidence="5">
    <location>
        <begin position="542"/>
        <end position="625"/>
    </location>
</feature>
<feature type="compositionally biased region" description="Low complexity" evidence="5">
    <location>
        <begin position="277"/>
        <end position="311"/>
    </location>
</feature>
<dbReference type="Pfam" id="PF13832">
    <property type="entry name" value="zf-HC5HC2H_2"/>
    <property type="match status" value="2"/>
</dbReference>
<keyword evidence="10" id="KW-1185">Reference proteome</keyword>
<dbReference type="InterPro" id="IPR001965">
    <property type="entry name" value="Znf_PHD"/>
</dbReference>
<feature type="domain" description="PHD-type" evidence="6">
    <location>
        <begin position="5"/>
        <end position="57"/>
    </location>
</feature>
<feature type="domain" description="PHD-type" evidence="7">
    <location>
        <begin position="62"/>
        <end position="202"/>
    </location>
</feature>
<organism>
    <name type="scientific">Culex quinquefasciatus</name>
    <name type="common">Southern house mosquito</name>
    <name type="synonym">Culex pungens</name>
    <dbReference type="NCBI Taxonomy" id="7176"/>
    <lineage>
        <taxon>Eukaryota</taxon>
        <taxon>Metazoa</taxon>
        <taxon>Ecdysozoa</taxon>
        <taxon>Arthropoda</taxon>
        <taxon>Hexapoda</taxon>
        <taxon>Insecta</taxon>
        <taxon>Pterygota</taxon>
        <taxon>Neoptera</taxon>
        <taxon>Endopterygota</taxon>
        <taxon>Diptera</taxon>
        <taxon>Nematocera</taxon>
        <taxon>Culicoidea</taxon>
        <taxon>Culicidae</taxon>
        <taxon>Culicinae</taxon>
        <taxon>Culicini</taxon>
        <taxon>Culex</taxon>
        <taxon>Culex</taxon>
    </lineage>
</organism>
<dbReference type="SUPFAM" id="SSF57903">
    <property type="entry name" value="FYVE/PHD zinc finger"/>
    <property type="match status" value="1"/>
</dbReference>
<dbReference type="GO" id="GO:0042393">
    <property type="term" value="F:histone binding"/>
    <property type="evidence" value="ECO:0007669"/>
    <property type="project" value="TreeGrafter"/>
</dbReference>
<dbReference type="InterPro" id="IPR019786">
    <property type="entry name" value="Zinc_finger_PHD-type_CS"/>
</dbReference>
<dbReference type="AlphaFoldDB" id="B0WG32"/>
<dbReference type="GO" id="GO:0008270">
    <property type="term" value="F:zinc ion binding"/>
    <property type="evidence" value="ECO:0007669"/>
    <property type="project" value="UniProtKB-KW"/>
</dbReference>
<dbReference type="InterPro" id="IPR050701">
    <property type="entry name" value="Histone_Mod_Regulator"/>
</dbReference>
<dbReference type="PROSITE" id="PS01359">
    <property type="entry name" value="ZF_PHD_1"/>
    <property type="match status" value="1"/>
</dbReference>
<proteinExistence type="predicted"/>
<dbReference type="OMA" id="HTSYDDP"/>
<evidence type="ECO:0000313" key="8">
    <source>
        <dbReference type="EMBL" id="EDS26673.1"/>
    </source>
</evidence>
<protein>
    <submittedName>
        <fullName evidence="8 9">Mixed-lineage leukemia protein</fullName>
    </submittedName>
</protein>
<feature type="compositionally biased region" description="Low complexity" evidence="5">
    <location>
        <begin position="241"/>
        <end position="268"/>
    </location>
</feature>
<dbReference type="Pfam" id="PF13831">
    <property type="entry name" value="PHD_2"/>
    <property type="match status" value="1"/>
</dbReference>
<evidence type="ECO:0000256" key="3">
    <source>
        <dbReference type="ARBA" id="ARBA00022833"/>
    </source>
</evidence>
<evidence type="ECO:0000256" key="4">
    <source>
        <dbReference type="PROSITE-ProRule" id="PRU00146"/>
    </source>
</evidence>
<dbReference type="HOGENOM" id="CLU_013136_0_0_1"/>
<evidence type="ECO:0000259" key="7">
    <source>
        <dbReference type="PROSITE" id="PS51805"/>
    </source>
</evidence>
<feature type="compositionally biased region" description="Low complexity" evidence="5">
    <location>
        <begin position="392"/>
        <end position="402"/>
    </location>
</feature>
<dbReference type="EnsemblMetazoa" id="CPIJ006265-RA">
    <property type="protein sequence ID" value="CPIJ006265-PA"/>
    <property type="gene ID" value="CPIJ006265"/>
</dbReference>
<dbReference type="VEuPathDB" id="VectorBase:CPIJ006265"/>